<name>A0A316UNE0_9BASI</name>
<accession>A0A316UNE0</accession>
<feature type="region of interest" description="Disordered" evidence="1">
    <location>
        <begin position="119"/>
        <end position="165"/>
    </location>
</feature>
<reference evidence="2 3" key="1">
    <citation type="journal article" date="2018" name="Mol. Biol. Evol.">
        <title>Broad Genomic Sampling Reveals a Smut Pathogenic Ancestry of the Fungal Clade Ustilaginomycotina.</title>
        <authorList>
            <person name="Kijpornyongpan T."/>
            <person name="Mondo S.J."/>
            <person name="Barry K."/>
            <person name="Sandor L."/>
            <person name="Lee J."/>
            <person name="Lipzen A."/>
            <person name="Pangilinan J."/>
            <person name="LaButti K."/>
            <person name="Hainaut M."/>
            <person name="Henrissat B."/>
            <person name="Grigoriev I.V."/>
            <person name="Spatafora J.W."/>
            <person name="Aime M.C."/>
        </authorList>
    </citation>
    <scope>NUCLEOTIDE SEQUENCE [LARGE SCALE GENOMIC DNA]</scope>
    <source>
        <strain evidence="2 3">MCA 5214</strain>
    </source>
</reference>
<feature type="compositionally biased region" description="Low complexity" evidence="1">
    <location>
        <begin position="33"/>
        <end position="45"/>
    </location>
</feature>
<feature type="compositionally biased region" description="Basic and acidic residues" evidence="1">
    <location>
        <begin position="315"/>
        <end position="345"/>
    </location>
</feature>
<feature type="region of interest" description="Disordered" evidence="1">
    <location>
        <begin position="1"/>
        <end position="61"/>
    </location>
</feature>
<sequence>MASQQRDTSPSGSSSSSGSSASGSASPPPPSATPSSSRPRKSQSSATHEYEPPEGYSLSDLSGSALQHDALANGDKQVWLFKLPEGVNAADLDGLKLNVGKKTRAASLRNKEDAYRLVEAKGSSPASQDARNAQAGHLEGKAKREGKKSQLVDQEEDDDGAAASSSTVAPGAYLYLPTGPRSVGQLRQSKMPIARRFELLLDVSAPAASTADEQETSSSKKTKTNGAQTPAEARMASIEKHRRLKGYFAPVGAMYDVAAAEAGPQAASATTTATSTPAKKDKKRKKGEVEAAEKEAAAAGVAPAASPSPRKDKKVKKEEAGDKASKKEAKAEKKEKKKEKKEAKA</sequence>
<dbReference type="GeneID" id="37028251"/>
<dbReference type="OrthoDB" id="76224at2759"/>
<dbReference type="Proteomes" id="UP000245884">
    <property type="component" value="Unassembled WGS sequence"/>
</dbReference>
<gene>
    <name evidence="2" type="ORF">BDZ90DRAFT_232892</name>
</gene>
<feature type="compositionally biased region" description="Low complexity" evidence="1">
    <location>
        <begin position="297"/>
        <end position="308"/>
    </location>
</feature>
<evidence type="ECO:0000313" key="3">
    <source>
        <dbReference type="Proteomes" id="UP000245884"/>
    </source>
</evidence>
<keyword evidence="3" id="KW-1185">Reference proteome</keyword>
<dbReference type="RefSeq" id="XP_025361398.1">
    <property type="nucleotide sequence ID" value="XM_025506428.1"/>
</dbReference>
<dbReference type="Gene3D" id="6.20.250.70">
    <property type="match status" value="1"/>
</dbReference>
<feature type="compositionally biased region" description="Basic and acidic residues" evidence="1">
    <location>
        <begin position="287"/>
        <end position="296"/>
    </location>
</feature>
<dbReference type="EMBL" id="KZ819670">
    <property type="protein sequence ID" value="PWN26786.1"/>
    <property type="molecule type" value="Genomic_DNA"/>
</dbReference>
<evidence type="ECO:0000313" key="2">
    <source>
        <dbReference type="EMBL" id="PWN26786.1"/>
    </source>
</evidence>
<feature type="region of interest" description="Disordered" evidence="1">
    <location>
        <begin position="207"/>
        <end position="237"/>
    </location>
</feature>
<feature type="compositionally biased region" description="Low complexity" evidence="1">
    <location>
        <begin position="8"/>
        <end position="25"/>
    </location>
</feature>
<feature type="compositionally biased region" description="Low complexity" evidence="1">
    <location>
        <begin position="261"/>
        <end position="277"/>
    </location>
</feature>
<feature type="compositionally biased region" description="Basic and acidic residues" evidence="1">
    <location>
        <begin position="138"/>
        <end position="150"/>
    </location>
</feature>
<organism evidence="2 3">
    <name type="scientific">Jaminaea rosea</name>
    <dbReference type="NCBI Taxonomy" id="1569628"/>
    <lineage>
        <taxon>Eukaryota</taxon>
        <taxon>Fungi</taxon>
        <taxon>Dikarya</taxon>
        <taxon>Basidiomycota</taxon>
        <taxon>Ustilaginomycotina</taxon>
        <taxon>Exobasidiomycetes</taxon>
        <taxon>Microstromatales</taxon>
        <taxon>Microstromatales incertae sedis</taxon>
        <taxon>Jaminaea</taxon>
    </lineage>
</organism>
<protein>
    <submittedName>
        <fullName evidence="2">Uncharacterized protein</fullName>
    </submittedName>
</protein>
<proteinExistence type="predicted"/>
<feature type="compositionally biased region" description="Polar residues" evidence="1">
    <location>
        <begin position="216"/>
        <end position="228"/>
    </location>
</feature>
<feature type="region of interest" description="Disordered" evidence="1">
    <location>
        <begin position="261"/>
        <end position="345"/>
    </location>
</feature>
<evidence type="ECO:0000256" key="1">
    <source>
        <dbReference type="SAM" id="MobiDB-lite"/>
    </source>
</evidence>
<dbReference type="AlphaFoldDB" id="A0A316UNE0"/>